<dbReference type="EMBL" id="BSYA01000099">
    <property type="protein sequence ID" value="GMG32348.1"/>
    <property type="molecule type" value="Genomic_DNA"/>
</dbReference>
<evidence type="ECO:0000313" key="4">
    <source>
        <dbReference type="Proteomes" id="UP000190312"/>
    </source>
</evidence>
<evidence type="ECO:0000313" key="3">
    <source>
        <dbReference type="EMBL" id="OOO09080.1"/>
    </source>
</evidence>
<reference evidence="3 4" key="1">
    <citation type="submission" date="2016-10" db="EMBL/GenBank/DDBJ databases">
        <title>Genome sequencing of Aspergillus oryzae BCC7051.</title>
        <authorList>
            <person name="Thammarongtham C."/>
            <person name="Vorapreeda T."/>
            <person name="Nookaew I."/>
            <person name="Srisuk T."/>
            <person name="Land M."/>
            <person name="Jeennor S."/>
            <person name="Laoteng K."/>
        </authorList>
    </citation>
    <scope>NUCLEOTIDE SEQUENCE [LARGE SCALE GENOMIC DNA]</scope>
    <source>
        <strain evidence="3 4">BCC7051</strain>
    </source>
</reference>
<dbReference type="VEuPathDB" id="FungiDB:AO090038000427"/>
<feature type="compositionally biased region" description="Polar residues" evidence="1">
    <location>
        <begin position="93"/>
        <end position="108"/>
    </location>
</feature>
<dbReference type="Proteomes" id="UP001165205">
    <property type="component" value="Unassembled WGS sequence"/>
</dbReference>
<dbReference type="eggNOG" id="ENOG502S8ZR">
    <property type="taxonomic scope" value="Eukaryota"/>
</dbReference>
<proteinExistence type="predicted"/>
<evidence type="ECO:0000256" key="1">
    <source>
        <dbReference type="SAM" id="MobiDB-lite"/>
    </source>
</evidence>
<reference evidence="2" key="2">
    <citation type="submission" date="2023-04" db="EMBL/GenBank/DDBJ databases">
        <title>Aspergillus oryzae NBRC 4228.</title>
        <authorList>
            <person name="Ichikawa N."/>
            <person name="Sato H."/>
            <person name="Tonouchi N."/>
        </authorList>
    </citation>
    <scope>NUCLEOTIDE SEQUENCE</scope>
    <source>
        <strain evidence="2">NBRC 4228</strain>
    </source>
</reference>
<organism evidence="3 4">
    <name type="scientific">Aspergillus oryzae</name>
    <name type="common">Yellow koji mold</name>
    <dbReference type="NCBI Taxonomy" id="5062"/>
    <lineage>
        <taxon>Eukaryota</taxon>
        <taxon>Fungi</taxon>
        <taxon>Dikarya</taxon>
        <taxon>Ascomycota</taxon>
        <taxon>Pezizomycotina</taxon>
        <taxon>Eurotiomycetes</taxon>
        <taxon>Eurotiomycetidae</taxon>
        <taxon>Eurotiales</taxon>
        <taxon>Aspergillaceae</taxon>
        <taxon>Aspergillus</taxon>
        <taxon>Aspergillus subgen. Circumdati</taxon>
    </lineage>
</organism>
<dbReference type="OrthoDB" id="273230at2759"/>
<comment type="caution">
    <text evidence="3">The sequence shown here is derived from an EMBL/GenBank/DDBJ whole genome shotgun (WGS) entry which is preliminary data.</text>
</comment>
<dbReference type="EMBL" id="MKZY01000005">
    <property type="protein sequence ID" value="OOO09080.1"/>
    <property type="molecule type" value="Genomic_DNA"/>
</dbReference>
<dbReference type="Proteomes" id="UP000190312">
    <property type="component" value="Unassembled WGS sequence"/>
</dbReference>
<evidence type="ECO:0000313" key="2">
    <source>
        <dbReference type="EMBL" id="GMG32348.1"/>
    </source>
</evidence>
<gene>
    <name evidence="2" type="ORF">Aory04_000808300</name>
    <name evidence="3" type="ORF">OAory_01103760</name>
</gene>
<feature type="region of interest" description="Disordered" evidence="1">
    <location>
        <begin position="1"/>
        <end position="38"/>
    </location>
</feature>
<dbReference type="AlphaFoldDB" id="A0A1S9DJ55"/>
<sequence>MSSKTPFTSQDHDNQAPLSISSPVDDSSTMGINPNLQRYETAKDEFEIATDSTNGTTIYAASDRESARDALNQLSAVFALYTTEMPSYDESHQPQQTQPDDSGSQMVSTYFDPGDIAPEVRQEVKRRVGQRVRELANAVEALEERAKDD</sequence>
<feature type="region of interest" description="Disordered" evidence="1">
    <location>
        <begin position="85"/>
        <end position="118"/>
    </location>
</feature>
<name>A0A1S9DJ55_ASPOZ</name>
<feature type="compositionally biased region" description="Polar residues" evidence="1">
    <location>
        <begin position="16"/>
        <end position="38"/>
    </location>
</feature>
<accession>A0A1S9DJ55</accession>
<protein>
    <submittedName>
        <fullName evidence="2">Unnamed protein product</fullName>
    </submittedName>
</protein>